<dbReference type="PANTHER" id="PTHR11364:SF27">
    <property type="entry name" value="SULFURTRANSFERASE"/>
    <property type="match status" value="1"/>
</dbReference>
<proteinExistence type="predicted"/>
<reference evidence="4 5" key="1">
    <citation type="submission" date="2020-08" db="EMBL/GenBank/DDBJ databases">
        <title>A Genomic Blueprint of the Chicken Gut Microbiome.</title>
        <authorList>
            <person name="Gilroy R."/>
            <person name="Ravi A."/>
            <person name="Getino M."/>
            <person name="Pursley I."/>
            <person name="Horton D.L."/>
            <person name="Alikhan N.-F."/>
            <person name="Baker D."/>
            <person name="Gharbi K."/>
            <person name="Hall N."/>
            <person name="Watson M."/>
            <person name="Adriaenssens E.M."/>
            <person name="Foster-Nyarko E."/>
            <person name="Jarju S."/>
            <person name="Secka A."/>
            <person name="Antonio M."/>
            <person name="Oren A."/>
            <person name="Chaudhuri R."/>
            <person name="La Ragione R.M."/>
            <person name="Hildebrand F."/>
            <person name="Pallen M.J."/>
        </authorList>
    </citation>
    <scope>NUCLEOTIDE SEQUENCE [LARGE SCALE GENOMIC DNA]</scope>
    <source>
        <strain evidence="4 5">Sa2BUA9</strain>
    </source>
</reference>
<dbReference type="InterPro" id="IPR045078">
    <property type="entry name" value="TST/MPST-like"/>
</dbReference>
<dbReference type="PROSITE" id="PS50206">
    <property type="entry name" value="RHODANESE_3"/>
    <property type="match status" value="2"/>
</dbReference>
<gene>
    <name evidence="4" type="ORF">H9650_14025</name>
</gene>
<protein>
    <submittedName>
        <fullName evidence="4">Sulfurtransferase</fullName>
    </submittedName>
</protein>
<feature type="domain" description="Rhodanese" evidence="3">
    <location>
        <begin position="12"/>
        <end position="129"/>
    </location>
</feature>
<sequence length="271" mass="31064">MTKVFIELSEIDIKSSRFIDTRFILGEPSAGYEAFKECHVSGAVYWDLEKDLSDMDDFKGRHPMISKEKMIELVQNSGLNLDDKIIIYDQGEAPFALRAYFLLEWAGFKNVRVIRQSFEMIKQQLPITDEVTQYTKSNMTPLWNDEIYLTMDEVRDIANGKRDGQLIDARSSARYRGEIEPIDHIAGHIPTAINYDWEQLKRDGAFLEQELMESQLSNLSNKDKPVIAYCGSGVTAAPLYASLKEAGYKDVKLYVGSYSDWIRENDVEKSN</sequence>
<name>A0ABR8RBX7_9BACI</name>
<dbReference type="Gene3D" id="3.40.250.10">
    <property type="entry name" value="Rhodanese-like domain"/>
    <property type="match status" value="2"/>
</dbReference>
<evidence type="ECO:0000259" key="3">
    <source>
        <dbReference type="PROSITE" id="PS50206"/>
    </source>
</evidence>
<feature type="domain" description="Rhodanese" evidence="3">
    <location>
        <begin position="160"/>
        <end position="270"/>
    </location>
</feature>
<dbReference type="EMBL" id="JACSQO010000007">
    <property type="protein sequence ID" value="MBD7945239.1"/>
    <property type="molecule type" value="Genomic_DNA"/>
</dbReference>
<evidence type="ECO:0000256" key="2">
    <source>
        <dbReference type="ARBA" id="ARBA00022737"/>
    </source>
</evidence>
<keyword evidence="5" id="KW-1185">Reference proteome</keyword>
<dbReference type="CDD" id="cd01449">
    <property type="entry name" value="TST_Repeat_2"/>
    <property type="match status" value="1"/>
</dbReference>
<dbReference type="SUPFAM" id="SSF52821">
    <property type="entry name" value="Rhodanese/Cell cycle control phosphatase"/>
    <property type="match status" value="2"/>
</dbReference>
<keyword evidence="1" id="KW-0808">Transferase</keyword>
<dbReference type="Pfam" id="PF00581">
    <property type="entry name" value="Rhodanese"/>
    <property type="match status" value="2"/>
</dbReference>
<evidence type="ECO:0000313" key="4">
    <source>
        <dbReference type="EMBL" id="MBD7945239.1"/>
    </source>
</evidence>
<organism evidence="4 5">
    <name type="scientific">Psychrobacillus faecigallinarum</name>
    <dbReference type="NCBI Taxonomy" id="2762235"/>
    <lineage>
        <taxon>Bacteria</taxon>
        <taxon>Bacillati</taxon>
        <taxon>Bacillota</taxon>
        <taxon>Bacilli</taxon>
        <taxon>Bacillales</taxon>
        <taxon>Bacillaceae</taxon>
        <taxon>Psychrobacillus</taxon>
    </lineage>
</organism>
<dbReference type="RefSeq" id="WP_191697472.1">
    <property type="nucleotide sequence ID" value="NZ_JACSQO010000007.1"/>
</dbReference>
<dbReference type="Proteomes" id="UP000640786">
    <property type="component" value="Unassembled WGS sequence"/>
</dbReference>
<evidence type="ECO:0000256" key="1">
    <source>
        <dbReference type="ARBA" id="ARBA00022679"/>
    </source>
</evidence>
<accession>A0ABR8RBX7</accession>
<keyword evidence="2" id="KW-0677">Repeat</keyword>
<evidence type="ECO:0000313" key="5">
    <source>
        <dbReference type="Proteomes" id="UP000640786"/>
    </source>
</evidence>
<dbReference type="PANTHER" id="PTHR11364">
    <property type="entry name" value="THIOSULFATE SULFERTANSFERASE"/>
    <property type="match status" value="1"/>
</dbReference>
<dbReference type="SMART" id="SM00450">
    <property type="entry name" value="RHOD"/>
    <property type="match status" value="2"/>
</dbReference>
<dbReference type="InterPro" id="IPR001763">
    <property type="entry name" value="Rhodanese-like_dom"/>
</dbReference>
<dbReference type="InterPro" id="IPR036873">
    <property type="entry name" value="Rhodanese-like_dom_sf"/>
</dbReference>
<comment type="caution">
    <text evidence="4">The sequence shown here is derived from an EMBL/GenBank/DDBJ whole genome shotgun (WGS) entry which is preliminary data.</text>
</comment>